<dbReference type="EMBL" id="LASV01000325">
    <property type="protein sequence ID" value="KKA19728.1"/>
    <property type="molecule type" value="Genomic_DNA"/>
</dbReference>
<name>A0A0F4YQ32_RASE3</name>
<protein>
    <recommendedName>
        <fullName evidence="4">Malate dehydrogenase</fullName>
    </recommendedName>
</protein>
<proteinExistence type="predicted"/>
<dbReference type="Pfam" id="PF11937">
    <property type="entry name" value="DUF3455"/>
    <property type="match status" value="1"/>
</dbReference>
<dbReference type="OrthoDB" id="1859733at2759"/>
<evidence type="ECO:0000313" key="3">
    <source>
        <dbReference type="Proteomes" id="UP000053958"/>
    </source>
</evidence>
<keyword evidence="1" id="KW-0732">Signal</keyword>
<evidence type="ECO:0000256" key="1">
    <source>
        <dbReference type="SAM" id="SignalP"/>
    </source>
</evidence>
<dbReference type="InterPro" id="IPR021851">
    <property type="entry name" value="DUF3455"/>
</dbReference>
<feature type="signal peptide" evidence="1">
    <location>
        <begin position="1"/>
        <end position="16"/>
    </location>
</feature>
<dbReference type="PANTHER" id="PTHR35567">
    <property type="entry name" value="MALATE DEHYDROGENASE (AFU_ORTHOLOGUE AFUA_2G13800)"/>
    <property type="match status" value="1"/>
</dbReference>
<evidence type="ECO:0000313" key="2">
    <source>
        <dbReference type="EMBL" id="KKA19728.1"/>
    </source>
</evidence>
<sequence>MLKTFVLSAVAATAFAAPAKLYLQPSKDAILSVDQSLITPNCSLANVSMNLGNVSLPPPSGQKLLHVAVGRGIQNYTCSSPESAPTAVGAIATLYDAGCLAAHQPAVFDLTPDIILQFSLQTEASATLSNFNTNILGHHFFLNASTPVFDLNTPDASFGKVIAQKLNSTNAPAGSPAGQASNKNGAVPWLFLDAAAGTTGNVRSVYRTHTAGGNPPATCSGLPAAFSVELANLLADRLATSVINESFVHDESSRETRCRPRFQSCPDGTNRTIKVGVASSFTALLGTIFQNLQFYSALIVESQLQFSTCILEPLDVLNNVSPCRITEKGYTYTGSGTNSQLSALPTLIDSLLTGLIQGNHWCSRDYGTGSHSNGYGRGDAYHYSNA</sequence>
<accession>A0A0F4YQ32</accession>
<dbReference type="GeneID" id="25318604"/>
<dbReference type="PANTHER" id="PTHR35567:SF1">
    <property type="entry name" value="CONSERVED FUNGAL PROTEIN (AFU_ORTHOLOGUE AFUA_1G14230)"/>
    <property type="match status" value="1"/>
</dbReference>
<dbReference type="RefSeq" id="XP_013326340.1">
    <property type="nucleotide sequence ID" value="XM_013470886.1"/>
</dbReference>
<feature type="chain" id="PRO_5002481968" description="Malate dehydrogenase" evidence="1">
    <location>
        <begin position="17"/>
        <end position="386"/>
    </location>
</feature>
<keyword evidence="3" id="KW-1185">Reference proteome</keyword>
<gene>
    <name evidence="2" type="ORF">T310_6299</name>
</gene>
<dbReference type="AlphaFoldDB" id="A0A0F4YQ32"/>
<reference evidence="2 3" key="1">
    <citation type="submission" date="2015-04" db="EMBL/GenBank/DDBJ databases">
        <authorList>
            <person name="Heijne W.H."/>
            <person name="Fedorova N.D."/>
            <person name="Nierman W.C."/>
            <person name="Vollebregt A.W."/>
            <person name="Zhao Z."/>
            <person name="Wu L."/>
            <person name="Kumar M."/>
            <person name="Stam H."/>
            <person name="van den Berg M.A."/>
            <person name="Pel H.J."/>
        </authorList>
    </citation>
    <scope>NUCLEOTIDE SEQUENCE [LARGE SCALE GENOMIC DNA]</scope>
    <source>
        <strain evidence="2 3">CBS 393.64</strain>
    </source>
</reference>
<dbReference type="Proteomes" id="UP000053958">
    <property type="component" value="Unassembled WGS sequence"/>
</dbReference>
<evidence type="ECO:0008006" key="4">
    <source>
        <dbReference type="Google" id="ProtNLM"/>
    </source>
</evidence>
<organism evidence="2 3">
    <name type="scientific">Rasamsonia emersonii (strain ATCC 16479 / CBS 393.64 / IMI 116815)</name>
    <dbReference type="NCBI Taxonomy" id="1408163"/>
    <lineage>
        <taxon>Eukaryota</taxon>
        <taxon>Fungi</taxon>
        <taxon>Dikarya</taxon>
        <taxon>Ascomycota</taxon>
        <taxon>Pezizomycotina</taxon>
        <taxon>Eurotiomycetes</taxon>
        <taxon>Eurotiomycetidae</taxon>
        <taxon>Eurotiales</taxon>
        <taxon>Trichocomaceae</taxon>
        <taxon>Rasamsonia</taxon>
    </lineage>
</organism>
<comment type="caution">
    <text evidence="2">The sequence shown here is derived from an EMBL/GenBank/DDBJ whole genome shotgun (WGS) entry which is preliminary data.</text>
</comment>